<evidence type="ECO:0000256" key="3">
    <source>
        <dbReference type="PROSITE-ProRule" id="PRU01077"/>
    </source>
</evidence>
<evidence type="ECO:0000259" key="7">
    <source>
        <dbReference type="PROSITE" id="PS51741"/>
    </source>
</evidence>
<protein>
    <submittedName>
        <fullName evidence="8">Fps/Fes/Fer/CIP4 homology</fullName>
    </submittedName>
</protein>
<evidence type="ECO:0000256" key="5">
    <source>
        <dbReference type="SAM" id="MobiDB-lite"/>
    </source>
</evidence>
<dbReference type="Pfam" id="PF00620">
    <property type="entry name" value="RhoGAP"/>
    <property type="match status" value="1"/>
</dbReference>
<dbReference type="STRING" id="5078.A0A135L9W4"/>
<keyword evidence="2" id="KW-0539">Nucleus</keyword>
<keyword evidence="9" id="KW-1185">Reference proteome</keyword>
<feature type="compositionally biased region" description="Low complexity" evidence="5">
    <location>
        <begin position="931"/>
        <end position="946"/>
    </location>
</feature>
<dbReference type="InterPro" id="IPR008936">
    <property type="entry name" value="Rho_GTPase_activation_prot"/>
</dbReference>
<dbReference type="InterPro" id="IPR007219">
    <property type="entry name" value="XnlR_reg_dom"/>
</dbReference>
<dbReference type="CDD" id="cd12148">
    <property type="entry name" value="fungal_TF_MHR"/>
    <property type="match status" value="1"/>
</dbReference>
<feature type="coiled-coil region" evidence="4">
    <location>
        <begin position="750"/>
        <end position="777"/>
    </location>
</feature>
<dbReference type="Proteomes" id="UP000070168">
    <property type="component" value="Unassembled WGS sequence"/>
</dbReference>
<keyword evidence="3 4" id="KW-0175">Coiled coil</keyword>
<dbReference type="EMBL" id="LHQR01000069">
    <property type="protein sequence ID" value="KXG45777.1"/>
    <property type="molecule type" value="Genomic_DNA"/>
</dbReference>
<gene>
    <name evidence="8" type="ORF">PGRI_046330</name>
</gene>
<dbReference type="Gene3D" id="1.10.555.10">
    <property type="entry name" value="Rho GTPase activation protein"/>
    <property type="match status" value="1"/>
</dbReference>
<comment type="caution">
    <text evidence="8">The sequence shown here is derived from an EMBL/GenBank/DDBJ whole genome shotgun (WGS) entry which is preliminary data.</text>
</comment>
<dbReference type="GO" id="GO:0008270">
    <property type="term" value="F:zinc ion binding"/>
    <property type="evidence" value="ECO:0007669"/>
    <property type="project" value="InterPro"/>
</dbReference>
<evidence type="ECO:0000256" key="4">
    <source>
        <dbReference type="SAM" id="Coils"/>
    </source>
</evidence>
<dbReference type="Pfam" id="PF04082">
    <property type="entry name" value="Fungal_trans"/>
    <property type="match status" value="1"/>
</dbReference>
<feature type="compositionally biased region" description="Pro residues" evidence="5">
    <location>
        <begin position="984"/>
        <end position="1013"/>
    </location>
</feature>
<feature type="region of interest" description="Disordered" evidence="5">
    <location>
        <begin position="1"/>
        <end position="34"/>
    </location>
</feature>
<dbReference type="SMART" id="SM00055">
    <property type="entry name" value="FCH"/>
    <property type="match status" value="1"/>
</dbReference>
<dbReference type="PANTHER" id="PTHR23176">
    <property type="entry name" value="RHO/RAC/CDC GTPASE-ACTIVATING PROTEIN"/>
    <property type="match status" value="1"/>
</dbReference>
<dbReference type="PROSITE" id="PS51741">
    <property type="entry name" value="F_BAR"/>
    <property type="match status" value="1"/>
</dbReference>
<dbReference type="InterPro" id="IPR050729">
    <property type="entry name" value="Rho-GAP"/>
</dbReference>
<feature type="region of interest" description="Disordered" evidence="5">
    <location>
        <begin position="596"/>
        <end position="616"/>
    </location>
</feature>
<dbReference type="InterPro" id="IPR031160">
    <property type="entry name" value="F_BAR_dom"/>
</dbReference>
<dbReference type="GO" id="GO:0005938">
    <property type="term" value="C:cell cortex"/>
    <property type="evidence" value="ECO:0007669"/>
    <property type="project" value="UniProtKB-ARBA"/>
</dbReference>
<dbReference type="FunFam" id="1.10.555.10:FF:000041">
    <property type="entry name" value="Rho GTPase activator (Rgd1)"/>
    <property type="match status" value="1"/>
</dbReference>
<dbReference type="GO" id="GO:0005096">
    <property type="term" value="F:GTPase activator activity"/>
    <property type="evidence" value="ECO:0007669"/>
    <property type="project" value="UniProtKB-KW"/>
</dbReference>
<dbReference type="GO" id="GO:0006351">
    <property type="term" value="P:DNA-templated transcription"/>
    <property type="evidence" value="ECO:0007669"/>
    <property type="project" value="InterPro"/>
</dbReference>
<dbReference type="InterPro" id="IPR001060">
    <property type="entry name" value="FCH_dom"/>
</dbReference>
<dbReference type="RefSeq" id="XP_040644313.1">
    <property type="nucleotide sequence ID" value="XM_040792346.1"/>
</dbReference>
<dbReference type="SMART" id="SM00324">
    <property type="entry name" value="RhoGAP"/>
    <property type="match status" value="1"/>
</dbReference>
<organism evidence="8 9">
    <name type="scientific">Penicillium patulum</name>
    <name type="common">Penicillium griseofulvum</name>
    <dbReference type="NCBI Taxonomy" id="5078"/>
    <lineage>
        <taxon>Eukaryota</taxon>
        <taxon>Fungi</taxon>
        <taxon>Dikarya</taxon>
        <taxon>Ascomycota</taxon>
        <taxon>Pezizomycotina</taxon>
        <taxon>Eurotiomycetes</taxon>
        <taxon>Eurotiomycetidae</taxon>
        <taxon>Eurotiales</taxon>
        <taxon>Aspergillaceae</taxon>
        <taxon>Penicillium</taxon>
    </lineage>
</organism>
<dbReference type="Pfam" id="PF00611">
    <property type="entry name" value="FCH"/>
    <property type="match status" value="1"/>
</dbReference>
<dbReference type="OrthoDB" id="2341546at2759"/>
<dbReference type="InterPro" id="IPR027267">
    <property type="entry name" value="AH/BAR_dom_sf"/>
</dbReference>
<proteinExistence type="predicted"/>
<evidence type="ECO:0000256" key="2">
    <source>
        <dbReference type="ARBA" id="ARBA00023242"/>
    </source>
</evidence>
<dbReference type="PROSITE" id="PS50238">
    <property type="entry name" value="RHOGAP"/>
    <property type="match status" value="1"/>
</dbReference>
<sequence>MEKEIADLRRRLGPNSDHEQGVEPHGSHAGDDISHCSEDVFARRDSAAIDQSRPVSVPVEAHSSIATPLTMKRDGSIISQDEGQWRLEDICLSRARVLRLYEQYFTYYHPFLPLLNPPKPPEVYLNRCPLLAWTMICVASRRSQYEPGLLSALSGPFSRLLWSTITSVPQDYRVVKALCVLCTWPLPTTSQRTDATFMLSGLMMQIAMQLGLHRPVQAEEFTTFRMEVQGEALKDRLHTWVICNIVAQNVATGYGQPPSTIYDWALEPASLRDADYRLPDDLAIRLRIEKFCDRVTKALYSSKPEPADFISADKLVVVQVLESELRDMDVEFDGKISAINTIHLRAAELHFRYFMFLGSTARSDDLIKLFLATTSFLGRVLDLETSPGELIGHSTNYILQMIVSAAFALMKLLKSSFSRHLDFNHGKLLFNGAISAIRRISVMDHDRPIRLADILAQMWNATSLEPAEEDALQLKVRCRMSMSHVYDTVWRWRQRFRPVKSLEEMQAAAIAANQDILGPTGHMTRQQQDSSLEDQSLMMPAQFDEGGAFFSESGFSEVFDSLNWVFDGIPDSFVAPPFKTLSMSDQALHESAALQLSDVPPSPGRSSPNGETQPGHEAISDELKARLDKVIYSDIGITTLLTRLKQSVASAKDFSTFLKKRGTLEEEHAQGLRKLSRVINDASQRPENRQGTYSSSYKDIHRIQERMVDHGLQFAVSLHEMSDGLHELAANIERGRKQWKQTGLAAEKRVADAESLAEKAKAKYESLAEQYDRVRTGDKHGGKFGLKGHKSAAQHEEELLRKVQNADSDYGSKVQAAQAARQELVSTHRPQAVHNLQQLIAECDSGLTLQQQKFATFNEKLLLGQGLCVSPLKTDGNNGPLAPKSLADVIRQVDNQRDLHEFILSHEGNPGAVASEQVKYERHPTLGGAGAISSSASASAPAAAPSQTSTQNKRVSIMPQTFTSNNTSSPALQPLHSGDRLPQSPYPPEKTFTPPPAGTPPYPVSGPHAPEPAPQIQVPMAGPPPMDRNFQSNLPPLKPVFGVSLNDLYARDGTAVPFIVYQCFQAVELFGLDMEGIYRLSGSANHISHMKAVFDNDSSQVDFTNPENFYHDVNSVAGLVKQFFRDLPDPLFTTQLYQQFVDAARLDDDIQRRDSMHALINSLPDAHYATLRAIILHLNKIQEHYTQNRMNAGNLAICFGPTLMGANTGGNIADAGWQVRVVETILNNTFQIFDDD</sequence>
<dbReference type="PANTHER" id="PTHR23176:SF136">
    <property type="entry name" value="RHO GTPASE ACTIVATOR (RGD1)"/>
    <property type="match status" value="1"/>
</dbReference>
<feature type="compositionally biased region" description="Polar residues" evidence="5">
    <location>
        <begin position="947"/>
        <end position="971"/>
    </location>
</feature>
<dbReference type="InterPro" id="IPR000198">
    <property type="entry name" value="RhoGAP_dom"/>
</dbReference>
<dbReference type="Gene3D" id="1.20.1270.60">
    <property type="entry name" value="Arfaptin homology (AH) domain/BAR domain"/>
    <property type="match status" value="1"/>
</dbReference>
<feature type="domain" description="F-BAR" evidence="7">
    <location>
        <begin position="617"/>
        <end position="898"/>
    </location>
</feature>
<evidence type="ECO:0000256" key="1">
    <source>
        <dbReference type="ARBA" id="ARBA00022468"/>
    </source>
</evidence>
<feature type="domain" description="Rho-GAP" evidence="6">
    <location>
        <begin position="1043"/>
        <end position="1233"/>
    </location>
</feature>
<dbReference type="FunFam" id="1.20.1270.60:FF:000063">
    <property type="entry name" value="Rho GTPase activator"/>
    <property type="match status" value="1"/>
</dbReference>
<dbReference type="SUPFAM" id="SSF103657">
    <property type="entry name" value="BAR/IMD domain-like"/>
    <property type="match status" value="1"/>
</dbReference>
<evidence type="ECO:0000259" key="6">
    <source>
        <dbReference type="PROSITE" id="PS50238"/>
    </source>
</evidence>
<accession>A0A135L9W4</accession>
<evidence type="ECO:0000313" key="8">
    <source>
        <dbReference type="EMBL" id="KXG45777.1"/>
    </source>
</evidence>
<dbReference type="GeneID" id="63707646"/>
<keyword evidence="1" id="KW-0343">GTPase activation</keyword>
<name>A0A135L9W4_PENPA</name>
<dbReference type="GO" id="GO:0007165">
    <property type="term" value="P:signal transduction"/>
    <property type="evidence" value="ECO:0007669"/>
    <property type="project" value="InterPro"/>
</dbReference>
<dbReference type="GO" id="GO:0003677">
    <property type="term" value="F:DNA binding"/>
    <property type="evidence" value="ECO:0007669"/>
    <property type="project" value="InterPro"/>
</dbReference>
<dbReference type="SUPFAM" id="SSF48350">
    <property type="entry name" value="GTPase activation domain, GAP"/>
    <property type="match status" value="1"/>
</dbReference>
<feature type="region of interest" description="Disordered" evidence="5">
    <location>
        <begin position="925"/>
        <end position="1013"/>
    </location>
</feature>
<dbReference type="AlphaFoldDB" id="A0A135L9W4"/>
<evidence type="ECO:0000313" key="9">
    <source>
        <dbReference type="Proteomes" id="UP000070168"/>
    </source>
</evidence>
<reference evidence="8 9" key="1">
    <citation type="journal article" date="2016" name="BMC Genomics">
        <title>Genome sequencing and secondary metabolism of the postharvest pathogen Penicillium griseofulvum.</title>
        <authorList>
            <person name="Banani H."/>
            <person name="Marcet-Houben M."/>
            <person name="Ballester A.R."/>
            <person name="Abbruscato P."/>
            <person name="Gonzalez-Candelas L."/>
            <person name="Gabaldon T."/>
            <person name="Spadaro D."/>
        </authorList>
    </citation>
    <scope>NUCLEOTIDE SEQUENCE [LARGE SCALE GENOMIC DNA]</scope>
    <source>
        <strain evidence="8 9">PG3</strain>
    </source>
</reference>
<dbReference type="CDD" id="cd07652">
    <property type="entry name" value="F-BAR_Rgd1"/>
    <property type="match status" value="1"/>
</dbReference>